<dbReference type="STRING" id="980251.GCA_001642875_04800"/>
<keyword evidence="5" id="KW-1185">Reference proteome</keyword>
<dbReference type="AlphaFoldDB" id="A0A5B9P854"/>
<evidence type="ECO:0000256" key="1">
    <source>
        <dbReference type="ARBA" id="ARBA00012528"/>
    </source>
</evidence>
<dbReference type="EC" id="2.7.7.65" evidence="1"/>
<dbReference type="Proteomes" id="UP000322214">
    <property type="component" value="Chromosome"/>
</dbReference>
<keyword evidence="4" id="KW-0808">Transferase</keyword>
<dbReference type="PANTHER" id="PTHR45138:SF9">
    <property type="entry name" value="DIGUANYLATE CYCLASE DGCM-RELATED"/>
    <property type="match status" value="1"/>
</dbReference>
<dbReference type="InterPro" id="IPR000160">
    <property type="entry name" value="GGDEF_dom"/>
</dbReference>
<dbReference type="Gene3D" id="3.30.70.270">
    <property type="match status" value="1"/>
</dbReference>
<dbReference type="NCBIfam" id="TIGR00254">
    <property type="entry name" value="GGDEF"/>
    <property type="match status" value="1"/>
</dbReference>
<dbReference type="GO" id="GO:0043709">
    <property type="term" value="P:cell adhesion involved in single-species biofilm formation"/>
    <property type="evidence" value="ECO:0007669"/>
    <property type="project" value="TreeGrafter"/>
</dbReference>
<dbReference type="PROSITE" id="PS50887">
    <property type="entry name" value="GGDEF"/>
    <property type="match status" value="1"/>
</dbReference>
<dbReference type="InterPro" id="IPR050469">
    <property type="entry name" value="Diguanylate_Cyclase"/>
</dbReference>
<dbReference type="InterPro" id="IPR029787">
    <property type="entry name" value="Nucleotide_cyclase"/>
</dbReference>
<dbReference type="SMART" id="SM00267">
    <property type="entry name" value="GGDEF"/>
    <property type="match status" value="1"/>
</dbReference>
<dbReference type="GO" id="GO:0005886">
    <property type="term" value="C:plasma membrane"/>
    <property type="evidence" value="ECO:0007669"/>
    <property type="project" value="TreeGrafter"/>
</dbReference>
<feature type="domain" description="GGDEF" evidence="3">
    <location>
        <begin position="149"/>
        <end position="281"/>
    </location>
</feature>
<organism evidence="4 5">
    <name type="scientific">Mariniblastus fucicola</name>
    <dbReference type="NCBI Taxonomy" id="980251"/>
    <lineage>
        <taxon>Bacteria</taxon>
        <taxon>Pseudomonadati</taxon>
        <taxon>Planctomycetota</taxon>
        <taxon>Planctomycetia</taxon>
        <taxon>Pirellulales</taxon>
        <taxon>Pirellulaceae</taxon>
        <taxon>Mariniblastus</taxon>
    </lineage>
</organism>
<dbReference type="SUPFAM" id="SSF55073">
    <property type="entry name" value="Nucleotide cyclase"/>
    <property type="match status" value="1"/>
</dbReference>
<dbReference type="GO" id="GO:1902201">
    <property type="term" value="P:negative regulation of bacterial-type flagellum-dependent cell motility"/>
    <property type="evidence" value="ECO:0007669"/>
    <property type="project" value="TreeGrafter"/>
</dbReference>
<dbReference type="CDD" id="cd01949">
    <property type="entry name" value="GGDEF"/>
    <property type="match status" value="1"/>
</dbReference>
<dbReference type="Pfam" id="PF00990">
    <property type="entry name" value="GGDEF"/>
    <property type="match status" value="1"/>
</dbReference>
<dbReference type="KEGG" id="mff:MFFC18_23950"/>
<dbReference type="GO" id="GO:0052621">
    <property type="term" value="F:diguanylate cyclase activity"/>
    <property type="evidence" value="ECO:0007669"/>
    <property type="project" value="UniProtKB-EC"/>
</dbReference>
<dbReference type="OrthoDB" id="244535at2"/>
<dbReference type="RefSeq" id="WP_075086470.1">
    <property type="nucleotide sequence ID" value="NZ_CP042912.1"/>
</dbReference>
<gene>
    <name evidence="4" type="primary">dosC_2</name>
    <name evidence="4" type="ORF">MFFC18_23950</name>
</gene>
<keyword evidence="4" id="KW-0548">Nucleotidyltransferase</keyword>
<accession>A0A5B9P854</accession>
<dbReference type="PANTHER" id="PTHR45138">
    <property type="entry name" value="REGULATORY COMPONENTS OF SENSORY TRANSDUCTION SYSTEM"/>
    <property type="match status" value="1"/>
</dbReference>
<protein>
    <recommendedName>
        <fullName evidence="1">diguanylate cyclase</fullName>
        <ecNumber evidence="1">2.7.7.65</ecNumber>
    </recommendedName>
</protein>
<comment type="catalytic activity">
    <reaction evidence="2">
        <text>2 GTP = 3',3'-c-di-GMP + 2 diphosphate</text>
        <dbReference type="Rhea" id="RHEA:24898"/>
        <dbReference type="ChEBI" id="CHEBI:33019"/>
        <dbReference type="ChEBI" id="CHEBI:37565"/>
        <dbReference type="ChEBI" id="CHEBI:58805"/>
        <dbReference type="EC" id="2.7.7.65"/>
    </reaction>
</comment>
<sequence>MSRRLSQQLNRIESEALRLAPCAIIACDDENRIQLANLKAIELLCPDPAVQRDLSGVAASSIFPGVDFKADGPRGEKILLSAVQDRPSLEIQLVKYQLDGCRWTFVYFDRPENRRKRELILEKEASTDPLSGLANRRAFQRAMEANQHRALSLAIIDIDHFKLANDSHGHLAGDELIRLTSRLLRDSFSDALLVSRMGGDEFSVLFETGNKNEIIEALSAFREKVSLSKLTDLDGVQFTVSIGAVIAKVAGIESRTLLTHADQQLYLAKGRGRNQVSHVLLNDS</sequence>
<evidence type="ECO:0000313" key="4">
    <source>
        <dbReference type="EMBL" id="QEG22514.1"/>
    </source>
</evidence>
<dbReference type="InterPro" id="IPR043128">
    <property type="entry name" value="Rev_trsase/Diguanyl_cyclase"/>
</dbReference>
<evidence type="ECO:0000313" key="5">
    <source>
        <dbReference type="Proteomes" id="UP000322214"/>
    </source>
</evidence>
<evidence type="ECO:0000256" key="2">
    <source>
        <dbReference type="ARBA" id="ARBA00034247"/>
    </source>
</evidence>
<reference evidence="4 5" key="1">
    <citation type="submission" date="2019-08" db="EMBL/GenBank/DDBJ databases">
        <title>Deep-cultivation of Planctomycetes and their phenomic and genomic characterization uncovers novel biology.</title>
        <authorList>
            <person name="Wiegand S."/>
            <person name="Jogler M."/>
            <person name="Boedeker C."/>
            <person name="Pinto D."/>
            <person name="Vollmers J."/>
            <person name="Rivas-Marin E."/>
            <person name="Kohn T."/>
            <person name="Peeters S.H."/>
            <person name="Heuer A."/>
            <person name="Rast P."/>
            <person name="Oberbeckmann S."/>
            <person name="Bunk B."/>
            <person name="Jeske O."/>
            <person name="Meyerdierks A."/>
            <person name="Storesund J.E."/>
            <person name="Kallscheuer N."/>
            <person name="Luecker S."/>
            <person name="Lage O.M."/>
            <person name="Pohl T."/>
            <person name="Merkel B.J."/>
            <person name="Hornburger P."/>
            <person name="Mueller R.-W."/>
            <person name="Bruemmer F."/>
            <person name="Labrenz M."/>
            <person name="Spormann A.M."/>
            <person name="Op den Camp H."/>
            <person name="Overmann J."/>
            <person name="Amann R."/>
            <person name="Jetten M.S.M."/>
            <person name="Mascher T."/>
            <person name="Medema M.H."/>
            <person name="Devos D.P."/>
            <person name="Kaster A.-K."/>
            <person name="Ovreas L."/>
            <person name="Rohde M."/>
            <person name="Galperin M.Y."/>
            <person name="Jogler C."/>
        </authorList>
    </citation>
    <scope>NUCLEOTIDE SEQUENCE [LARGE SCALE GENOMIC DNA]</scope>
    <source>
        <strain evidence="4 5">FC18</strain>
    </source>
</reference>
<dbReference type="EMBL" id="CP042912">
    <property type="protein sequence ID" value="QEG22514.1"/>
    <property type="molecule type" value="Genomic_DNA"/>
</dbReference>
<evidence type="ECO:0000259" key="3">
    <source>
        <dbReference type="PROSITE" id="PS50887"/>
    </source>
</evidence>
<proteinExistence type="predicted"/>
<name>A0A5B9P854_9BACT</name>